<dbReference type="Pfam" id="PF00201">
    <property type="entry name" value="UDPGT"/>
    <property type="match status" value="1"/>
</dbReference>
<reference evidence="4" key="1">
    <citation type="journal article" date="2022" name="Front. Genet.">
        <title>Chromosome-Scale Assembly of the Dendrobium nobile Genome Provides Insights Into the Molecular Mechanism of the Biosynthesis of the Medicinal Active Ingredient of Dendrobium.</title>
        <authorList>
            <person name="Xu Q."/>
            <person name="Niu S.-C."/>
            <person name="Li K.-L."/>
            <person name="Zheng P.-J."/>
            <person name="Zhang X.-J."/>
            <person name="Jia Y."/>
            <person name="Liu Y."/>
            <person name="Niu Y.-X."/>
            <person name="Yu L.-H."/>
            <person name="Chen D.-F."/>
            <person name="Zhang G.-Q."/>
        </authorList>
    </citation>
    <scope>NUCLEOTIDE SEQUENCE</scope>
    <source>
        <tissue evidence="4">Leaf</tissue>
    </source>
</reference>
<comment type="similarity">
    <text evidence="1">Belongs to the UDP-glycosyltransferase family.</text>
</comment>
<evidence type="ECO:0000256" key="1">
    <source>
        <dbReference type="ARBA" id="ARBA00009995"/>
    </source>
</evidence>
<evidence type="ECO:0000256" key="2">
    <source>
        <dbReference type="ARBA" id="ARBA00022679"/>
    </source>
</evidence>
<comment type="caution">
    <text evidence="4">The sequence shown here is derived from an EMBL/GenBank/DDBJ whole genome shotgun (WGS) entry which is preliminary data.</text>
</comment>
<dbReference type="GO" id="GO:0035251">
    <property type="term" value="F:UDP-glucosyltransferase activity"/>
    <property type="evidence" value="ECO:0007669"/>
    <property type="project" value="TreeGrafter"/>
</dbReference>
<dbReference type="SMR" id="A0A8T3BAV4"/>
<gene>
    <name evidence="4" type="ORF">KFK09_010749</name>
</gene>
<dbReference type="PANTHER" id="PTHR48047:SF229">
    <property type="entry name" value="UDP-GLYCOSYLTRANSFERASE 73C3-RELATED"/>
    <property type="match status" value="1"/>
</dbReference>
<dbReference type="EMBL" id="JAGYWB010000009">
    <property type="protein sequence ID" value="KAI0510149.1"/>
    <property type="molecule type" value="Genomic_DNA"/>
</dbReference>
<dbReference type="Gene3D" id="3.40.50.2000">
    <property type="entry name" value="Glycogen Phosphorylase B"/>
    <property type="match status" value="2"/>
</dbReference>
<evidence type="ECO:0000313" key="4">
    <source>
        <dbReference type="EMBL" id="KAI0510149.1"/>
    </source>
</evidence>
<keyword evidence="5" id="KW-1185">Reference proteome</keyword>
<name>A0A8T3BAV4_DENNO</name>
<dbReference type="SUPFAM" id="SSF53756">
    <property type="entry name" value="UDP-Glycosyltransferase/glycogen phosphorylase"/>
    <property type="match status" value="1"/>
</dbReference>
<dbReference type="InterPro" id="IPR002213">
    <property type="entry name" value="UDP_glucos_trans"/>
</dbReference>
<dbReference type="AlphaFoldDB" id="A0A8T3BAV4"/>
<sequence length="516" mass="57523">MSSEADDCNSNTERLHFLLVPLMAQGHIIPMIDLARLLVACGSLVTFVTTPVNLARIQPIVDRAAAAALPIRFAELPFPATDVGLPDGCENCDLIPSVDLYLPFMKALSLLREPLEAYLRVPDPSRWPKPSCIISDNTQYWTADFARALDIPRLIFHGPSCFYLLCSHLIDRNRAELEAEMEAASGKPILLPGLPQPIQIRKHEVVPVWRSNPAWFEFIEVLRMAGESADGVLINSFKELEPLYFERYHELTGKAIWPVGPLSLYKEEFDAKATRGRASSIDQKLLFQWLDKQEDGSVVFISFGSIARNTKAQLMELGDGLEASGRPFVWVVKEASEGRGRVSGLDEWIAEFEEKVEGRGIVIRGWAPQMVILEHRAVGGFVTHCGWNSTLEAVAAGVVMATWPHFADQFLNEQLVVNVLKIGVAVGVEEPTAVGVEDNKEEVVKVRREQVEKAVETLMAGGEEGEERRVRVRELREKARMAMEEGGSSWVGLKDVINYVKQAEKEKDKSKKPAVQ</sequence>
<evidence type="ECO:0000259" key="3">
    <source>
        <dbReference type="Pfam" id="PF26168"/>
    </source>
</evidence>
<dbReference type="FunFam" id="3.40.50.2000:FF:000047">
    <property type="entry name" value="Glycosyltransferase"/>
    <property type="match status" value="1"/>
</dbReference>
<dbReference type="CDD" id="cd03784">
    <property type="entry name" value="GT1_Gtf-like"/>
    <property type="match status" value="1"/>
</dbReference>
<dbReference type="Proteomes" id="UP000829196">
    <property type="component" value="Unassembled WGS sequence"/>
</dbReference>
<organism evidence="4 5">
    <name type="scientific">Dendrobium nobile</name>
    <name type="common">Orchid</name>
    <dbReference type="NCBI Taxonomy" id="94219"/>
    <lineage>
        <taxon>Eukaryota</taxon>
        <taxon>Viridiplantae</taxon>
        <taxon>Streptophyta</taxon>
        <taxon>Embryophyta</taxon>
        <taxon>Tracheophyta</taxon>
        <taxon>Spermatophyta</taxon>
        <taxon>Magnoliopsida</taxon>
        <taxon>Liliopsida</taxon>
        <taxon>Asparagales</taxon>
        <taxon>Orchidaceae</taxon>
        <taxon>Epidendroideae</taxon>
        <taxon>Malaxideae</taxon>
        <taxon>Dendrobiinae</taxon>
        <taxon>Dendrobium</taxon>
    </lineage>
</organism>
<dbReference type="InterPro" id="IPR058980">
    <property type="entry name" value="Glyco_transf_N"/>
</dbReference>
<dbReference type="OrthoDB" id="5835829at2759"/>
<keyword evidence="2" id="KW-0808">Transferase</keyword>
<dbReference type="Pfam" id="PF26168">
    <property type="entry name" value="Glyco_transf_N"/>
    <property type="match status" value="1"/>
</dbReference>
<evidence type="ECO:0000313" key="5">
    <source>
        <dbReference type="Proteomes" id="UP000829196"/>
    </source>
</evidence>
<feature type="domain" description="Glycosyltransferase N-terminal" evidence="3">
    <location>
        <begin position="17"/>
        <end position="262"/>
    </location>
</feature>
<accession>A0A8T3BAV4</accession>
<dbReference type="PANTHER" id="PTHR48047">
    <property type="entry name" value="GLYCOSYLTRANSFERASE"/>
    <property type="match status" value="1"/>
</dbReference>
<protein>
    <recommendedName>
        <fullName evidence="3">Glycosyltransferase N-terminal domain-containing protein</fullName>
    </recommendedName>
</protein>
<proteinExistence type="inferred from homology"/>